<dbReference type="InterPro" id="IPR004045">
    <property type="entry name" value="Glutathione_S-Trfase_N"/>
</dbReference>
<protein>
    <submittedName>
        <fullName evidence="3">Glutathione S-transferase</fullName>
    </submittedName>
</protein>
<dbReference type="RefSeq" id="WP_153371074.1">
    <property type="nucleotide sequence ID" value="NZ_CP045650.1"/>
</dbReference>
<dbReference type="SUPFAM" id="SSF52833">
    <property type="entry name" value="Thioredoxin-like"/>
    <property type="match status" value="1"/>
</dbReference>
<dbReference type="Pfam" id="PF13417">
    <property type="entry name" value="GST_N_3"/>
    <property type="match status" value="1"/>
</dbReference>
<proteinExistence type="predicted"/>
<dbReference type="Gene3D" id="1.20.1050.10">
    <property type="match status" value="1"/>
</dbReference>
<evidence type="ECO:0000259" key="2">
    <source>
        <dbReference type="PROSITE" id="PS50405"/>
    </source>
</evidence>
<evidence type="ECO:0000313" key="5">
    <source>
        <dbReference type="Proteomes" id="UP000327478"/>
    </source>
</evidence>
<evidence type="ECO:0000313" key="3">
    <source>
        <dbReference type="EMBL" id="MQW92155.1"/>
    </source>
</evidence>
<dbReference type="InterPro" id="IPR040079">
    <property type="entry name" value="Glutathione_S-Trfase"/>
</dbReference>
<accession>A0A5Q0P1L9</accession>
<dbReference type="PANTHER" id="PTHR44051:SF9">
    <property type="entry name" value="GLUTATHIONE S-TRANSFERASE 1"/>
    <property type="match status" value="1"/>
</dbReference>
<dbReference type="EMBL" id="WITK01000010">
    <property type="protein sequence ID" value="MQW92155.1"/>
    <property type="molecule type" value="Genomic_DNA"/>
</dbReference>
<evidence type="ECO:0000313" key="4">
    <source>
        <dbReference type="EMBL" id="QGA10674.1"/>
    </source>
</evidence>
<dbReference type="InterPro" id="IPR010987">
    <property type="entry name" value="Glutathione-S-Trfase_C-like"/>
</dbReference>
<gene>
    <name evidence="4" type="ORF">GFH30_04350</name>
    <name evidence="3" type="ORF">GHJ48_07085</name>
</gene>
<dbReference type="PANTHER" id="PTHR44051">
    <property type="entry name" value="GLUTATHIONE S-TRANSFERASE-RELATED"/>
    <property type="match status" value="1"/>
</dbReference>
<organism evidence="3 6">
    <name type="scientific">Acinetobacter wanghuae</name>
    <dbReference type="NCBI Taxonomy" id="2662362"/>
    <lineage>
        <taxon>Bacteria</taxon>
        <taxon>Pseudomonadati</taxon>
        <taxon>Pseudomonadota</taxon>
        <taxon>Gammaproteobacteria</taxon>
        <taxon>Moraxellales</taxon>
        <taxon>Moraxellaceae</taxon>
        <taxon>Acinetobacter</taxon>
    </lineage>
</organism>
<dbReference type="CDD" id="cd03046">
    <property type="entry name" value="GST_N_GTT1_like"/>
    <property type="match status" value="1"/>
</dbReference>
<dbReference type="SFLD" id="SFLDS00019">
    <property type="entry name" value="Glutathione_Transferase_(cytos"/>
    <property type="match status" value="1"/>
</dbReference>
<sequence>MQFKLYHLANSRSQRIVWLFAELDIPYELIISETNLTNAKKNAKKVVSTKNNAMKFPTLEIIDKNTTITLTESSAIIEYLCQQQQKLGVNLADEAGLDFCFYKHYVDASLMPLLALKQVFQQIVVHTPWLVRPMSQLYKFGLNRSYLDPELKIQLKQLNRHLESHHWLAGNTFSYADILLWFPLHAAKYAFPRFEQYSALIRYLNDLEARPAFQQSLKIGAWNADQFQYYWSMTRA</sequence>
<dbReference type="Proteomes" id="UP000327478">
    <property type="component" value="Chromosome"/>
</dbReference>
<reference evidence="5 6" key="1">
    <citation type="submission" date="2019-10" db="EMBL/GenBank/DDBJ databases">
        <authorList>
            <person name="Dong K."/>
        </authorList>
    </citation>
    <scope>NUCLEOTIDE SEQUENCE [LARGE SCALE GENOMIC DNA]</scope>
    <source>
        <strain evidence="4">Dk386</strain>
        <strain evidence="5">dk386</strain>
        <strain evidence="3">Dk771</strain>
        <strain evidence="6">dk771</strain>
    </source>
</reference>
<dbReference type="AlphaFoldDB" id="A0A5Q0P1L9"/>
<evidence type="ECO:0000313" key="6">
    <source>
        <dbReference type="Proteomes" id="UP000480556"/>
    </source>
</evidence>
<dbReference type="PROSITE" id="PS50404">
    <property type="entry name" value="GST_NTER"/>
    <property type="match status" value="1"/>
</dbReference>
<name>A0A5Q0P1L9_9GAMM</name>
<dbReference type="SFLD" id="SFLDG00358">
    <property type="entry name" value="Main_(cytGST)"/>
    <property type="match status" value="1"/>
</dbReference>
<dbReference type="InterPro" id="IPR004046">
    <property type="entry name" value="GST_C"/>
</dbReference>
<feature type="domain" description="GST C-terminal" evidence="2">
    <location>
        <begin position="105"/>
        <end position="227"/>
    </location>
</feature>
<dbReference type="InterPro" id="IPR036249">
    <property type="entry name" value="Thioredoxin-like_sf"/>
</dbReference>
<dbReference type="Pfam" id="PF00043">
    <property type="entry name" value="GST_C"/>
    <property type="match status" value="1"/>
</dbReference>
<dbReference type="EMBL" id="CP045650">
    <property type="protein sequence ID" value="QGA10674.1"/>
    <property type="molecule type" value="Genomic_DNA"/>
</dbReference>
<dbReference type="InterPro" id="IPR036282">
    <property type="entry name" value="Glutathione-S-Trfase_C_sf"/>
</dbReference>
<dbReference type="Gene3D" id="3.40.30.10">
    <property type="entry name" value="Glutaredoxin"/>
    <property type="match status" value="1"/>
</dbReference>
<dbReference type="PROSITE" id="PS50405">
    <property type="entry name" value="GST_CTER"/>
    <property type="match status" value="1"/>
</dbReference>
<evidence type="ECO:0000259" key="1">
    <source>
        <dbReference type="PROSITE" id="PS50404"/>
    </source>
</evidence>
<dbReference type="SUPFAM" id="SSF47616">
    <property type="entry name" value="GST C-terminal domain-like"/>
    <property type="match status" value="1"/>
</dbReference>
<dbReference type="Proteomes" id="UP000480556">
    <property type="component" value="Unassembled WGS sequence"/>
</dbReference>
<dbReference type="CDD" id="cd03189">
    <property type="entry name" value="GST_C_GTT1_like"/>
    <property type="match status" value="1"/>
</dbReference>
<keyword evidence="5" id="KW-1185">Reference proteome</keyword>
<feature type="domain" description="GST N-terminal" evidence="1">
    <location>
        <begin position="1"/>
        <end position="88"/>
    </location>
</feature>